<accession>A0AAD5RTQ4</accession>
<gene>
    <name evidence="2" type="ORF">MKZ38_009054</name>
</gene>
<organism evidence="2 3">
    <name type="scientific">Zalerion maritima</name>
    <dbReference type="NCBI Taxonomy" id="339359"/>
    <lineage>
        <taxon>Eukaryota</taxon>
        <taxon>Fungi</taxon>
        <taxon>Dikarya</taxon>
        <taxon>Ascomycota</taxon>
        <taxon>Pezizomycotina</taxon>
        <taxon>Sordariomycetes</taxon>
        <taxon>Lulworthiomycetidae</taxon>
        <taxon>Lulworthiales</taxon>
        <taxon>Lulworthiaceae</taxon>
        <taxon>Zalerion</taxon>
    </lineage>
</organism>
<sequence length="318" mass="34740">MMFSTVSVAVLGLAGVSTGLVIPRNNSMGAYMCSESFAAPLGCDQIVKDIGSMANSTVILKGESCLEVAHANHCDMKVCNYYNDSRVVDLGEFSKAFEDPLISECATKGKEGRWTPDLGPIHEEIDPQDTLQQGTVVFLDASTLNSSSVPKFLAKRKESFIPMSDAKRNELDIDMPLDKRNISSVDNKNTTTSSVEIGGDPTYQCIDVKNPPTIQGCEVALYEIIKERANIALAPDSCEMAASAEGCEISVCNYYREEKKVKVVEYADRISRHLVMNCVHHKKAGRYTFDGGPLNDILPEETEQEGIVVAVAKPLEEI</sequence>
<dbReference type="AlphaFoldDB" id="A0AAD5RTQ4"/>
<feature type="chain" id="PRO_5041959218" evidence="1">
    <location>
        <begin position="20"/>
        <end position="318"/>
    </location>
</feature>
<evidence type="ECO:0000313" key="2">
    <source>
        <dbReference type="EMBL" id="KAJ2903999.1"/>
    </source>
</evidence>
<protein>
    <submittedName>
        <fullName evidence="2">Uncharacterized protein</fullName>
    </submittedName>
</protein>
<keyword evidence="3" id="KW-1185">Reference proteome</keyword>
<feature type="signal peptide" evidence="1">
    <location>
        <begin position="1"/>
        <end position="19"/>
    </location>
</feature>
<name>A0AAD5RTQ4_9PEZI</name>
<comment type="caution">
    <text evidence="2">The sequence shown here is derived from an EMBL/GenBank/DDBJ whole genome shotgun (WGS) entry which is preliminary data.</text>
</comment>
<proteinExistence type="predicted"/>
<evidence type="ECO:0000256" key="1">
    <source>
        <dbReference type="SAM" id="SignalP"/>
    </source>
</evidence>
<keyword evidence="1" id="KW-0732">Signal</keyword>
<evidence type="ECO:0000313" key="3">
    <source>
        <dbReference type="Proteomes" id="UP001201980"/>
    </source>
</evidence>
<dbReference type="EMBL" id="JAKWBI020000065">
    <property type="protein sequence ID" value="KAJ2903999.1"/>
    <property type="molecule type" value="Genomic_DNA"/>
</dbReference>
<reference evidence="2" key="1">
    <citation type="submission" date="2022-07" db="EMBL/GenBank/DDBJ databases">
        <title>Draft genome sequence of Zalerion maritima ATCC 34329, a (micro)plastics degrading marine fungus.</title>
        <authorList>
            <person name="Paco A."/>
            <person name="Goncalves M.F.M."/>
            <person name="Rocha-Santos T.A.P."/>
            <person name="Alves A."/>
        </authorList>
    </citation>
    <scope>NUCLEOTIDE SEQUENCE</scope>
    <source>
        <strain evidence="2">ATCC 34329</strain>
    </source>
</reference>
<dbReference type="Proteomes" id="UP001201980">
    <property type="component" value="Unassembled WGS sequence"/>
</dbReference>